<evidence type="ECO:0008006" key="3">
    <source>
        <dbReference type="Google" id="ProtNLM"/>
    </source>
</evidence>
<sequence length="79" mass="8814">MHKIAKTLLEKIIWPPLCALGLMFVRFHGIQGLEHFFHSCFLDMDITVDLIGQVGKMGDLLFGTSVQLIGWITAAIAMI</sequence>
<keyword evidence="1" id="KW-0472">Membrane</keyword>
<accession>I3SUJ8</accession>
<protein>
    <recommendedName>
        <fullName evidence="3">Transmembrane protein</fullName>
    </recommendedName>
</protein>
<dbReference type="EMBL" id="BT144146">
    <property type="protein sequence ID" value="AFK43940.1"/>
    <property type="molecule type" value="mRNA"/>
</dbReference>
<reference evidence="2" key="1">
    <citation type="submission" date="2012-05" db="EMBL/GenBank/DDBJ databases">
        <authorList>
            <person name="Krishnakumar V."/>
            <person name="Cheung F."/>
            <person name="Xiao Y."/>
            <person name="Chan A."/>
            <person name="Moskal W.A."/>
            <person name="Town C.D."/>
        </authorList>
    </citation>
    <scope>NUCLEOTIDE SEQUENCE</scope>
</reference>
<keyword evidence="1" id="KW-1133">Transmembrane helix</keyword>
<proteinExistence type="evidence at transcript level"/>
<keyword evidence="1" id="KW-0812">Transmembrane</keyword>
<name>I3SUJ8_MEDTR</name>
<dbReference type="AlphaFoldDB" id="I3SUJ8"/>
<organism evidence="2">
    <name type="scientific">Medicago truncatula</name>
    <name type="common">Barrel medic</name>
    <name type="synonym">Medicago tribuloides</name>
    <dbReference type="NCBI Taxonomy" id="3880"/>
    <lineage>
        <taxon>Eukaryota</taxon>
        <taxon>Viridiplantae</taxon>
        <taxon>Streptophyta</taxon>
        <taxon>Embryophyta</taxon>
        <taxon>Tracheophyta</taxon>
        <taxon>Spermatophyta</taxon>
        <taxon>Magnoliopsida</taxon>
        <taxon>eudicotyledons</taxon>
        <taxon>Gunneridae</taxon>
        <taxon>Pentapetalae</taxon>
        <taxon>rosids</taxon>
        <taxon>fabids</taxon>
        <taxon>Fabales</taxon>
        <taxon>Fabaceae</taxon>
        <taxon>Papilionoideae</taxon>
        <taxon>50 kb inversion clade</taxon>
        <taxon>NPAAA clade</taxon>
        <taxon>Hologalegina</taxon>
        <taxon>IRL clade</taxon>
        <taxon>Trifolieae</taxon>
        <taxon>Medicago</taxon>
    </lineage>
</organism>
<feature type="transmembrane region" description="Helical" evidence="1">
    <location>
        <begin position="12"/>
        <end position="29"/>
    </location>
</feature>
<evidence type="ECO:0000256" key="1">
    <source>
        <dbReference type="SAM" id="Phobius"/>
    </source>
</evidence>
<evidence type="ECO:0000313" key="2">
    <source>
        <dbReference type="EMBL" id="AFK43940.1"/>
    </source>
</evidence>
<feature type="transmembrane region" description="Helical" evidence="1">
    <location>
        <begin position="60"/>
        <end position="78"/>
    </location>
</feature>